<dbReference type="EMBL" id="JAUIZM010000005">
    <property type="protein sequence ID" value="KAK1384643.1"/>
    <property type="molecule type" value="Genomic_DNA"/>
</dbReference>
<keyword evidence="6 7" id="KW-0067">ATP-binding</keyword>
<evidence type="ECO:0000313" key="11">
    <source>
        <dbReference type="Proteomes" id="UP001237642"/>
    </source>
</evidence>
<comment type="similarity">
    <text evidence="1">Belongs to the protein kinase superfamily. CMGC Ser/Thr protein kinase family. CDC2/CDKX subfamily.</text>
</comment>
<evidence type="ECO:0000256" key="6">
    <source>
        <dbReference type="ARBA" id="ARBA00022840"/>
    </source>
</evidence>
<organism evidence="10 11">
    <name type="scientific">Heracleum sosnowskyi</name>
    <dbReference type="NCBI Taxonomy" id="360622"/>
    <lineage>
        <taxon>Eukaryota</taxon>
        <taxon>Viridiplantae</taxon>
        <taxon>Streptophyta</taxon>
        <taxon>Embryophyta</taxon>
        <taxon>Tracheophyta</taxon>
        <taxon>Spermatophyta</taxon>
        <taxon>Magnoliopsida</taxon>
        <taxon>eudicotyledons</taxon>
        <taxon>Gunneridae</taxon>
        <taxon>Pentapetalae</taxon>
        <taxon>asterids</taxon>
        <taxon>campanulids</taxon>
        <taxon>Apiales</taxon>
        <taxon>Apiaceae</taxon>
        <taxon>Apioideae</taxon>
        <taxon>apioid superclade</taxon>
        <taxon>Tordylieae</taxon>
        <taxon>Tordyliinae</taxon>
        <taxon>Heracleum</taxon>
    </lineage>
</organism>
<dbReference type="PANTHER" id="PTHR24056:SF107">
    <property type="entry name" value="CYCLIN-DEPENDENT KINASE 11A-RELATED"/>
    <property type="match status" value="1"/>
</dbReference>
<dbReference type="InterPro" id="IPR000719">
    <property type="entry name" value="Prot_kinase_dom"/>
</dbReference>
<dbReference type="SUPFAM" id="SSF56112">
    <property type="entry name" value="Protein kinase-like (PK-like)"/>
    <property type="match status" value="1"/>
</dbReference>
<keyword evidence="3" id="KW-0808">Transferase</keyword>
<keyword evidence="11" id="KW-1185">Reference proteome</keyword>
<evidence type="ECO:0000256" key="8">
    <source>
        <dbReference type="RuleBase" id="RU000304"/>
    </source>
</evidence>
<dbReference type="InterPro" id="IPR011009">
    <property type="entry name" value="Kinase-like_dom_sf"/>
</dbReference>
<dbReference type="SMART" id="SM00220">
    <property type="entry name" value="S_TKc"/>
    <property type="match status" value="1"/>
</dbReference>
<keyword evidence="4 7" id="KW-0547">Nucleotide-binding</keyword>
<dbReference type="InterPro" id="IPR008271">
    <property type="entry name" value="Ser/Thr_kinase_AS"/>
</dbReference>
<evidence type="ECO:0000313" key="10">
    <source>
        <dbReference type="EMBL" id="KAK1384643.1"/>
    </source>
</evidence>
<keyword evidence="2 8" id="KW-0723">Serine/threonine-protein kinase</keyword>
<evidence type="ECO:0000256" key="4">
    <source>
        <dbReference type="ARBA" id="ARBA00022741"/>
    </source>
</evidence>
<dbReference type="PROSITE" id="PS00108">
    <property type="entry name" value="PROTEIN_KINASE_ST"/>
    <property type="match status" value="1"/>
</dbReference>
<dbReference type="PROSITE" id="PS00107">
    <property type="entry name" value="PROTEIN_KINASE_ATP"/>
    <property type="match status" value="1"/>
</dbReference>
<reference evidence="10" key="2">
    <citation type="submission" date="2023-05" db="EMBL/GenBank/DDBJ databases">
        <authorList>
            <person name="Schelkunov M.I."/>
        </authorList>
    </citation>
    <scope>NUCLEOTIDE SEQUENCE</scope>
    <source>
        <strain evidence="10">Hsosn_3</strain>
        <tissue evidence="10">Leaf</tissue>
    </source>
</reference>
<reference evidence="10" key="1">
    <citation type="submission" date="2023-02" db="EMBL/GenBank/DDBJ databases">
        <title>Genome of toxic invasive species Heracleum sosnowskyi carries increased number of genes despite the absence of recent whole-genome duplications.</title>
        <authorList>
            <person name="Schelkunov M."/>
            <person name="Shtratnikova V."/>
            <person name="Makarenko M."/>
            <person name="Klepikova A."/>
            <person name="Omelchenko D."/>
            <person name="Novikova G."/>
            <person name="Obukhova E."/>
            <person name="Bogdanov V."/>
            <person name="Penin A."/>
            <person name="Logacheva M."/>
        </authorList>
    </citation>
    <scope>NUCLEOTIDE SEQUENCE</scope>
    <source>
        <strain evidence="10">Hsosn_3</strain>
        <tissue evidence="10">Leaf</tissue>
    </source>
</reference>
<evidence type="ECO:0000256" key="7">
    <source>
        <dbReference type="PROSITE-ProRule" id="PRU10141"/>
    </source>
</evidence>
<dbReference type="GO" id="GO:0004674">
    <property type="term" value="F:protein serine/threonine kinase activity"/>
    <property type="evidence" value="ECO:0007669"/>
    <property type="project" value="UniProtKB-KW"/>
</dbReference>
<evidence type="ECO:0000256" key="2">
    <source>
        <dbReference type="ARBA" id="ARBA00022527"/>
    </source>
</evidence>
<proteinExistence type="inferred from homology"/>
<evidence type="ECO:0000256" key="5">
    <source>
        <dbReference type="ARBA" id="ARBA00022777"/>
    </source>
</evidence>
<dbReference type="PANTHER" id="PTHR24056">
    <property type="entry name" value="CELL DIVISION PROTEIN KINASE"/>
    <property type="match status" value="1"/>
</dbReference>
<dbReference type="PROSITE" id="PS50011">
    <property type="entry name" value="PROTEIN_KINASE_DOM"/>
    <property type="match status" value="1"/>
</dbReference>
<dbReference type="InterPro" id="IPR017441">
    <property type="entry name" value="Protein_kinase_ATP_BS"/>
</dbReference>
<dbReference type="AlphaFoldDB" id="A0AAD8IHL8"/>
<dbReference type="GO" id="GO:0005634">
    <property type="term" value="C:nucleus"/>
    <property type="evidence" value="ECO:0007669"/>
    <property type="project" value="TreeGrafter"/>
</dbReference>
<feature type="domain" description="Protein kinase" evidence="9">
    <location>
        <begin position="1"/>
        <end position="231"/>
    </location>
</feature>
<dbReference type="FunFam" id="1.10.510.10:FF:000624">
    <property type="entry name" value="Mitogen-activated protein kinase"/>
    <property type="match status" value="1"/>
</dbReference>
<accession>A0AAD8IHL8</accession>
<keyword evidence="5" id="KW-0418">Kinase</keyword>
<dbReference type="Gene3D" id="1.10.510.10">
    <property type="entry name" value="Transferase(Phosphotransferase) domain 1"/>
    <property type="match status" value="2"/>
</dbReference>
<evidence type="ECO:0000256" key="1">
    <source>
        <dbReference type="ARBA" id="ARBA00006485"/>
    </source>
</evidence>
<dbReference type="GO" id="GO:0007346">
    <property type="term" value="P:regulation of mitotic cell cycle"/>
    <property type="evidence" value="ECO:0007669"/>
    <property type="project" value="TreeGrafter"/>
</dbReference>
<name>A0AAD8IHL8_9APIA</name>
<evidence type="ECO:0000259" key="9">
    <source>
        <dbReference type="PROSITE" id="PS50011"/>
    </source>
</evidence>
<evidence type="ECO:0000256" key="3">
    <source>
        <dbReference type="ARBA" id="ARBA00022679"/>
    </source>
</evidence>
<comment type="caution">
    <text evidence="10">The sequence shown here is derived from an EMBL/GenBank/DDBJ whole genome shotgun (WGS) entry which is preliminary data.</text>
</comment>
<dbReference type="InterPro" id="IPR050108">
    <property type="entry name" value="CDK"/>
</dbReference>
<feature type="binding site" evidence="7">
    <location>
        <position position="61"/>
    </location>
    <ligand>
        <name>ATP</name>
        <dbReference type="ChEBI" id="CHEBI:30616"/>
    </ligand>
</feature>
<dbReference type="GO" id="GO:0005524">
    <property type="term" value="F:ATP binding"/>
    <property type="evidence" value="ECO:0007669"/>
    <property type="project" value="UniProtKB-UniRule"/>
</dbReference>
<protein>
    <recommendedName>
        <fullName evidence="9">Protein kinase domain-containing protein</fullName>
    </recommendedName>
</protein>
<sequence length="231" mass="26560">MLNVVFWETPEPVAPVKRIVNMPEAFRSVNEFEILKKLGEGTYGVVYKGRIKKTGEIVALKKVKMDNHRRGVKYLHDNLVLHRDLKTSNLLLNRRGELKICDLGMARKYGSLAKPYTQLVVTLWYRAPELLLGAKQYSTAVDMWSVGCIIAELLLNQPLFNGDNEIKQIDKIFRMLGTPNETSWPGFSELPEAKARFVKQPDNLLRKKFHAEYFAEYFMPTLEHTCGCNII</sequence>
<gene>
    <name evidence="10" type="ORF">POM88_022378</name>
</gene>
<dbReference type="Proteomes" id="UP001237642">
    <property type="component" value="Unassembled WGS sequence"/>
</dbReference>
<dbReference type="Pfam" id="PF00069">
    <property type="entry name" value="Pkinase"/>
    <property type="match status" value="1"/>
</dbReference>